<name>A0A0A3XHA7_BRAJP</name>
<organism evidence="1 2">
    <name type="scientific">Bradyrhizobium japonicum</name>
    <dbReference type="NCBI Taxonomy" id="375"/>
    <lineage>
        <taxon>Bacteria</taxon>
        <taxon>Pseudomonadati</taxon>
        <taxon>Pseudomonadota</taxon>
        <taxon>Alphaproteobacteria</taxon>
        <taxon>Hyphomicrobiales</taxon>
        <taxon>Nitrobacteraceae</taxon>
        <taxon>Bradyrhizobium</taxon>
    </lineage>
</organism>
<evidence type="ECO:0000313" key="1">
    <source>
        <dbReference type="EMBL" id="KGT73695.1"/>
    </source>
</evidence>
<gene>
    <name evidence="1" type="ORF">MA20_42875</name>
</gene>
<evidence type="ECO:0000313" key="2">
    <source>
        <dbReference type="Proteomes" id="UP000030377"/>
    </source>
</evidence>
<dbReference type="AlphaFoldDB" id="A0A0A3XHA7"/>
<reference evidence="1 2" key="1">
    <citation type="submission" date="2014-09" db="EMBL/GenBank/DDBJ databases">
        <title>Draft genome of Bradyrhizobium japonicum Is-34.</title>
        <authorList>
            <person name="Tsurumaru H."/>
            <person name="Yamakawa T."/>
            <person name="Hashimoto S."/>
            <person name="Okizaki K."/>
            <person name="Kanesaki Y."/>
            <person name="Yoshikawa H."/>
            <person name="Yajima S."/>
        </authorList>
    </citation>
    <scope>NUCLEOTIDE SEQUENCE [LARGE SCALE GENOMIC DNA]</scope>
    <source>
        <strain evidence="1 2">Is-34</strain>
    </source>
</reference>
<dbReference type="EMBL" id="JRPN01000042">
    <property type="protein sequence ID" value="KGT73695.1"/>
    <property type="molecule type" value="Genomic_DNA"/>
</dbReference>
<dbReference type="Proteomes" id="UP000030377">
    <property type="component" value="Unassembled WGS sequence"/>
</dbReference>
<proteinExistence type="predicted"/>
<accession>A0A0A3XHA7</accession>
<comment type="caution">
    <text evidence="1">The sequence shown here is derived from an EMBL/GenBank/DDBJ whole genome shotgun (WGS) entry which is preliminary data.</text>
</comment>
<sequence length="61" mass="7306">MSLGRFAPNTRETAPETKARVWREYGLLVVDVDKDQLSWDQREMLRVIGRKMFGPRREEKR</sequence>
<protein>
    <submittedName>
        <fullName evidence="1">Uncharacterized protein</fullName>
    </submittedName>
</protein>